<evidence type="ECO:0000256" key="11">
    <source>
        <dbReference type="PIRSR" id="PIRSR605478-1"/>
    </source>
</evidence>
<protein>
    <recommendedName>
        <fullName evidence="4 10">Transketolase</fullName>
        <ecNumber evidence="3 10">2.2.1.1</ecNumber>
    </recommendedName>
</protein>
<comment type="cofactor">
    <cofactor evidence="14">
        <name>Mg(2+)</name>
        <dbReference type="ChEBI" id="CHEBI:18420"/>
    </cofactor>
    <text evidence="14">Binds 1 Mg(2+) ion per subunit. Can also utilize other divalent metal cations, such as Ca(2+), Mn(2+) and Co(2+).</text>
</comment>
<feature type="binding site" evidence="12">
    <location>
        <position position="469"/>
    </location>
    <ligand>
        <name>substrate</name>
    </ligand>
</feature>
<organism evidence="18 19">
    <name type="scientific">Ligilactobacillus equi DSM 15833 = JCM 10991</name>
    <dbReference type="NCBI Taxonomy" id="1423740"/>
    <lineage>
        <taxon>Bacteria</taxon>
        <taxon>Bacillati</taxon>
        <taxon>Bacillota</taxon>
        <taxon>Bacilli</taxon>
        <taxon>Lactobacillales</taxon>
        <taxon>Lactobacillaceae</taxon>
        <taxon>Ligilactobacillus</taxon>
    </lineage>
</organism>
<feature type="binding site" evidence="13">
    <location>
        <position position="188"/>
    </location>
    <ligand>
        <name>thiamine diphosphate</name>
        <dbReference type="ChEBI" id="CHEBI:58937"/>
    </ligand>
</feature>
<keyword evidence="8 13" id="KW-0786">Thiamine pyrophosphate</keyword>
<feature type="binding site" evidence="13">
    <location>
        <begin position="117"/>
        <end position="119"/>
    </location>
    <ligand>
        <name>thiamine diphosphate</name>
        <dbReference type="ChEBI" id="CHEBI:58937"/>
    </ligand>
</feature>
<evidence type="ECO:0000256" key="7">
    <source>
        <dbReference type="ARBA" id="ARBA00022842"/>
    </source>
</evidence>
<comment type="similarity">
    <text evidence="1 16">Belongs to the transketolase family.</text>
</comment>
<dbReference type="FunFam" id="3.40.50.970:FF:000003">
    <property type="entry name" value="Transketolase"/>
    <property type="match status" value="1"/>
</dbReference>
<feature type="binding site" evidence="12">
    <location>
        <position position="28"/>
    </location>
    <ligand>
        <name>substrate</name>
    </ligand>
</feature>
<dbReference type="Proteomes" id="UP000051048">
    <property type="component" value="Unassembled WGS sequence"/>
</dbReference>
<feature type="active site" description="Proton donor" evidence="11">
    <location>
        <position position="411"/>
    </location>
</feature>
<dbReference type="InterPro" id="IPR020826">
    <property type="entry name" value="Transketolase_BS"/>
</dbReference>
<evidence type="ECO:0000256" key="2">
    <source>
        <dbReference type="ARBA" id="ARBA00011738"/>
    </source>
</evidence>
<dbReference type="InterPro" id="IPR005475">
    <property type="entry name" value="Transketolase-like_Pyr-bd"/>
</dbReference>
<dbReference type="SUPFAM" id="SSF52518">
    <property type="entry name" value="Thiamin diphosphate-binding fold (THDP-binding)"/>
    <property type="match status" value="2"/>
</dbReference>
<dbReference type="InterPro" id="IPR005478">
    <property type="entry name" value="Transketolase_bac-like"/>
</dbReference>
<evidence type="ECO:0000313" key="18">
    <source>
        <dbReference type="EMBL" id="KRL76252.1"/>
    </source>
</evidence>
<evidence type="ECO:0000256" key="16">
    <source>
        <dbReference type="RuleBase" id="RU004996"/>
    </source>
</evidence>
<dbReference type="FunFam" id="3.40.50.920:FF:000003">
    <property type="entry name" value="Transketolase"/>
    <property type="match status" value="1"/>
</dbReference>
<reference evidence="18 19" key="1">
    <citation type="journal article" date="2015" name="Genome Announc.">
        <title>Expanding the biotechnology potential of lactobacilli through comparative genomics of 213 strains and associated genera.</title>
        <authorList>
            <person name="Sun Z."/>
            <person name="Harris H.M."/>
            <person name="McCann A."/>
            <person name="Guo C."/>
            <person name="Argimon S."/>
            <person name="Zhang W."/>
            <person name="Yang X."/>
            <person name="Jeffery I.B."/>
            <person name="Cooney J.C."/>
            <person name="Kagawa T.F."/>
            <person name="Liu W."/>
            <person name="Song Y."/>
            <person name="Salvetti E."/>
            <person name="Wrobel A."/>
            <person name="Rasinkangas P."/>
            <person name="Parkhill J."/>
            <person name="Rea M.C."/>
            <person name="O'Sullivan O."/>
            <person name="Ritari J."/>
            <person name="Douillard F.P."/>
            <person name="Paul Ross R."/>
            <person name="Yang R."/>
            <person name="Briner A.E."/>
            <person name="Felis G.E."/>
            <person name="de Vos W.M."/>
            <person name="Barrangou R."/>
            <person name="Klaenhammer T.R."/>
            <person name="Caufield P.W."/>
            <person name="Cui Y."/>
            <person name="Zhang H."/>
            <person name="O'Toole P.W."/>
        </authorList>
    </citation>
    <scope>NUCLEOTIDE SEQUENCE [LARGE SCALE GENOMIC DNA]</scope>
    <source>
        <strain evidence="18 19">DSM 15833</strain>
    </source>
</reference>
<dbReference type="STRING" id="1423740.FC36_GL001965"/>
<dbReference type="PROSITE" id="PS00802">
    <property type="entry name" value="TRANSKETOLASE_2"/>
    <property type="match status" value="1"/>
</dbReference>
<dbReference type="PATRIC" id="fig|1423740.3.peg.2130"/>
<comment type="function">
    <text evidence="16">Catalyzes the transfer of a two-carbon ketol group from a ketose donor to an aldose acceptor, via a covalent intermediate with the cofactor thiamine pyrophosphate.</text>
</comment>
<dbReference type="InterPro" id="IPR049557">
    <property type="entry name" value="Transketolase_CS"/>
</dbReference>
<feature type="site" description="Important for catalytic activity" evidence="15">
    <location>
        <position position="28"/>
    </location>
</feature>
<evidence type="ECO:0000256" key="4">
    <source>
        <dbReference type="ARBA" id="ARBA00016662"/>
    </source>
</evidence>
<feature type="binding site" evidence="12">
    <location>
        <position position="263"/>
    </location>
    <ligand>
        <name>substrate</name>
    </ligand>
</feature>
<evidence type="ECO:0000256" key="9">
    <source>
        <dbReference type="ARBA" id="ARBA00049473"/>
    </source>
</evidence>
<keyword evidence="5 16" id="KW-0808">Transferase</keyword>
<dbReference type="InterPro" id="IPR005474">
    <property type="entry name" value="Transketolase_N"/>
</dbReference>
<comment type="catalytic activity">
    <reaction evidence="9 16">
        <text>D-sedoheptulose 7-phosphate + D-glyceraldehyde 3-phosphate = aldehydo-D-ribose 5-phosphate + D-xylulose 5-phosphate</text>
        <dbReference type="Rhea" id="RHEA:10508"/>
        <dbReference type="ChEBI" id="CHEBI:57483"/>
        <dbReference type="ChEBI" id="CHEBI:57737"/>
        <dbReference type="ChEBI" id="CHEBI:58273"/>
        <dbReference type="ChEBI" id="CHEBI:59776"/>
        <dbReference type="EC" id="2.2.1.1"/>
    </reaction>
</comment>
<feature type="binding site" evidence="12">
    <location>
        <position position="384"/>
    </location>
    <ligand>
        <name>substrate</name>
    </ligand>
</feature>
<keyword evidence="7 14" id="KW-0460">Magnesium</keyword>
<evidence type="ECO:0000313" key="19">
    <source>
        <dbReference type="Proteomes" id="UP000051048"/>
    </source>
</evidence>
<dbReference type="CDD" id="cd07033">
    <property type="entry name" value="TPP_PYR_DXS_TK_like"/>
    <property type="match status" value="1"/>
</dbReference>
<feature type="binding site" evidence="13">
    <location>
        <position position="159"/>
    </location>
    <ligand>
        <name>thiamine diphosphate</name>
        <dbReference type="ChEBI" id="CHEBI:58937"/>
    </ligand>
</feature>
<dbReference type="PROSITE" id="PS00801">
    <property type="entry name" value="TRANSKETOLASE_1"/>
    <property type="match status" value="1"/>
</dbReference>
<keyword evidence="6 14" id="KW-0479">Metal-binding</keyword>
<feature type="binding site" evidence="14">
    <location>
        <position position="158"/>
    </location>
    <ligand>
        <name>Mg(2+)</name>
        <dbReference type="ChEBI" id="CHEBI:18420"/>
    </ligand>
</feature>
<dbReference type="GO" id="GO:0005829">
    <property type="term" value="C:cytosol"/>
    <property type="evidence" value="ECO:0007669"/>
    <property type="project" value="TreeGrafter"/>
</dbReference>
<dbReference type="EC" id="2.2.1.1" evidence="3 10"/>
<dbReference type="InterPro" id="IPR033247">
    <property type="entry name" value="Transketolase_fam"/>
</dbReference>
<dbReference type="InterPro" id="IPR009014">
    <property type="entry name" value="Transketo_C/PFOR_II"/>
</dbReference>
<evidence type="ECO:0000256" key="1">
    <source>
        <dbReference type="ARBA" id="ARBA00007131"/>
    </source>
</evidence>
<evidence type="ECO:0000256" key="8">
    <source>
        <dbReference type="ARBA" id="ARBA00023052"/>
    </source>
</evidence>
<dbReference type="PANTHER" id="PTHR43522:SF2">
    <property type="entry name" value="TRANSKETOLASE 1-RELATED"/>
    <property type="match status" value="1"/>
</dbReference>
<name>A0A0R1T4I0_9LACO</name>
<dbReference type="GO" id="GO:0004802">
    <property type="term" value="F:transketolase activity"/>
    <property type="evidence" value="ECO:0007669"/>
    <property type="project" value="UniProtKB-UniRule"/>
</dbReference>
<evidence type="ECO:0000256" key="10">
    <source>
        <dbReference type="NCBIfam" id="TIGR00232"/>
    </source>
</evidence>
<feature type="binding site" evidence="12">
    <location>
        <position position="461"/>
    </location>
    <ligand>
        <name>substrate</name>
    </ligand>
</feature>
<dbReference type="OrthoDB" id="8732661at2"/>
<feature type="binding site" evidence="13">
    <location>
        <position position="263"/>
    </location>
    <ligand>
        <name>thiamine diphosphate</name>
        <dbReference type="ChEBI" id="CHEBI:58937"/>
    </ligand>
</feature>
<feature type="binding site" evidence="13">
    <location>
        <position position="69"/>
    </location>
    <ligand>
        <name>thiamine diphosphate</name>
        <dbReference type="ChEBI" id="CHEBI:58937"/>
    </ligand>
</feature>
<dbReference type="Pfam" id="PF22613">
    <property type="entry name" value="Transketolase_C_1"/>
    <property type="match status" value="1"/>
</dbReference>
<dbReference type="EMBL" id="AZFH01000202">
    <property type="protein sequence ID" value="KRL76252.1"/>
    <property type="molecule type" value="Genomic_DNA"/>
</dbReference>
<evidence type="ECO:0000256" key="6">
    <source>
        <dbReference type="ARBA" id="ARBA00022723"/>
    </source>
</evidence>
<feature type="binding site" evidence="13">
    <location>
        <position position="437"/>
    </location>
    <ligand>
        <name>thiamine diphosphate</name>
        <dbReference type="ChEBI" id="CHEBI:58937"/>
    </ligand>
</feature>
<dbReference type="GO" id="GO:0006098">
    <property type="term" value="P:pentose-phosphate shunt"/>
    <property type="evidence" value="ECO:0007669"/>
    <property type="project" value="TreeGrafter"/>
</dbReference>
<dbReference type="AlphaFoldDB" id="A0A0R1T4I0"/>
<feature type="site" description="Important for catalytic activity" evidence="15">
    <location>
        <position position="263"/>
    </location>
</feature>
<evidence type="ECO:0000256" key="14">
    <source>
        <dbReference type="PIRSR" id="PIRSR605478-4"/>
    </source>
</evidence>
<dbReference type="GO" id="GO:0046872">
    <property type="term" value="F:metal ion binding"/>
    <property type="evidence" value="ECO:0007669"/>
    <property type="project" value="UniProtKB-KW"/>
</dbReference>
<feature type="binding site" evidence="12">
    <location>
        <position position="357"/>
    </location>
    <ligand>
        <name>substrate</name>
    </ligand>
</feature>
<dbReference type="NCBIfam" id="TIGR00232">
    <property type="entry name" value="tktlase_bact"/>
    <property type="match status" value="1"/>
</dbReference>
<feature type="binding site" evidence="12">
    <location>
        <position position="520"/>
    </location>
    <ligand>
        <name>substrate</name>
    </ligand>
</feature>
<proteinExistence type="inferred from homology"/>
<evidence type="ECO:0000256" key="5">
    <source>
        <dbReference type="ARBA" id="ARBA00022679"/>
    </source>
</evidence>
<evidence type="ECO:0000256" key="12">
    <source>
        <dbReference type="PIRSR" id="PIRSR605478-2"/>
    </source>
</evidence>
<gene>
    <name evidence="18" type="ORF">FC36_GL001965</name>
</gene>
<comment type="cofactor">
    <cofactor evidence="16">
        <name>Mg(2+)</name>
        <dbReference type="ChEBI" id="CHEBI:18420"/>
    </cofactor>
    <cofactor evidence="16">
        <name>Ca(2+)</name>
        <dbReference type="ChEBI" id="CHEBI:29108"/>
    </cofactor>
    <cofactor evidence="16">
        <name>Mn(2+)</name>
        <dbReference type="ChEBI" id="CHEBI:29035"/>
    </cofactor>
    <cofactor evidence="16">
        <name>Co(2+)</name>
        <dbReference type="ChEBI" id="CHEBI:48828"/>
    </cofactor>
    <text evidence="16">Binds 1 Mg(2+) ion per subunit. Can also utilize other divalent metal cations, such as Ca(2+), Mn(2+) and Co(2+).</text>
</comment>
<feature type="binding site" evidence="12">
    <location>
        <position position="473"/>
    </location>
    <ligand>
        <name>substrate</name>
    </ligand>
</feature>
<dbReference type="InterPro" id="IPR055152">
    <property type="entry name" value="Transketolase-like_C_2"/>
</dbReference>
<accession>A0A0R1T4I0</accession>
<feature type="binding site" evidence="14">
    <location>
        <position position="190"/>
    </location>
    <ligand>
        <name>Mg(2+)</name>
        <dbReference type="ChEBI" id="CHEBI:18420"/>
    </ligand>
</feature>
<dbReference type="InterPro" id="IPR029061">
    <property type="entry name" value="THDP-binding"/>
</dbReference>
<evidence type="ECO:0000256" key="3">
    <source>
        <dbReference type="ARBA" id="ARBA00013152"/>
    </source>
</evidence>
<evidence type="ECO:0000259" key="17">
    <source>
        <dbReference type="SMART" id="SM00861"/>
    </source>
</evidence>
<dbReference type="SMART" id="SM00861">
    <property type="entry name" value="Transket_pyr"/>
    <property type="match status" value="1"/>
</dbReference>
<dbReference type="RefSeq" id="WP_025021368.1">
    <property type="nucleotide sequence ID" value="NZ_AZFH01000202.1"/>
</dbReference>
<dbReference type="Gene3D" id="3.40.50.970">
    <property type="match status" value="2"/>
</dbReference>
<keyword evidence="16" id="KW-0106">Calcium</keyword>
<dbReference type="FunFam" id="3.40.50.970:FF:000004">
    <property type="entry name" value="Transketolase"/>
    <property type="match status" value="1"/>
</dbReference>
<sequence>MFDKVDQLGVNTIRTLSIDAIQKANSGHPGLPMGAAPMAYVLWTRHMNINPSTHLTWKNRDRFILSAGHGSALLYSMLHLSGYDVTIEDLKQFRQWGSKTPGHPEYGHTDGVEATTGPLGQGVSMAVGMAMAEQHLAAKYNKPGYPVIDHYTYTLVGDGDLMEGVSHEAASLAGHLKLGKLIVLYDSNGISLDGPTSAAFTENVGARFQAYGWEHICVEDGNDLAAIDAAIKLAKKNTSKPSLIEVKTTIGYGAEKQGTNSVHGNPLGEDGVKFAKKSYGWDYPEFTVPAEVAQRFKEEIQDKGKKLEKQWDAMFAAYQKEYPELAQKLSDGFSSKELGTLQDILPQYDENDSIATRSASEKAINALAPKLPQLWGGAADLSSSNKTMIAGEANFQPGSYEGRNLWFGVREFGMACAMNGIMLHGGTRVYGGTFFVFSDYLKTAIRLSALQKQPVIYVLTHDSVAVGEDGPTHEPIEQLAGLRAIPNVQVLRPADGTETSAAWEVALNTLDKPTLLVLSRQNLKTLPLPQSDVFKGVDKGGYVVAQSSKKIADGILIATGSEVNLALSAREELLTKGQDVSVVSLPSLERFEQQDDKYKNSVLPPEVTKRVTIEAASTFGWAKYAGSVGLTLGIDDFGASAPGNLVLDKCGMNTENVVNSFLGL</sequence>
<dbReference type="Pfam" id="PF00456">
    <property type="entry name" value="Transketolase_N"/>
    <property type="match status" value="1"/>
</dbReference>
<dbReference type="PANTHER" id="PTHR43522">
    <property type="entry name" value="TRANSKETOLASE"/>
    <property type="match status" value="1"/>
</dbReference>
<comment type="subunit">
    <text evidence="2 16">Homodimer.</text>
</comment>
<dbReference type="SUPFAM" id="SSF52922">
    <property type="entry name" value="TK C-terminal domain-like"/>
    <property type="match status" value="1"/>
</dbReference>
<dbReference type="CDD" id="cd02012">
    <property type="entry name" value="TPP_TK"/>
    <property type="match status" value="1"/>
</dbReference>
<dbReference type="Pfam" id="PF02779">
    <property type="entry name" value="Transket_pyr"/>
    <property type="match status" value="1"/>
</dbReference>
<dbReference type="Gene3D" id="3.40.50.920">
    <property type="match status" value="1"/>
</dbReference>
<comment type="caution">
    <text evidence="18">The sequence shown here is derived from an EMBL/GenBank/DDBJ whole genome shotgun (WGS) entry which is preliminary data.</text>
</comment>
<comment type="cofactor">
    <cofactor evidence="13">
        <name>thiamine diphosphate</name>
        <dbReference type="ChEBI" id="CHEBI:58937"/>
    </cofactor>
    <text evidence="13">Binds 1 thiamine pyrophosphate per subunit. During the reaction, the substrate forms a covalent intermediate with the cofactor.</text>
</comment>
<evidence type="ECO:0000256" key="15">
    <source>
        <dbReference type="PIRSR" id="PIRSR605478-5"/>
    </source>
</evidence>
<feature type="binding site" evidence="14">
    <location>
        <position position="188"/>
    </location>
    <ligand>
        <name>Mg(2+)</name>
        <dbReference type="ChEBI" id="CHEBI:18420"/>
    </ligand>
</feature>
<evidence type="ECO:0000256" key="13">
    <source>
        <dbReference type="PIRSR" id="PIRSR605478-3"/>
    </source>
</evidence>
<feature type="domain" description="Transketolase-like pyrimidine-binding" evidence="17">
    <location>
        <begin position="354"/>
        <end position="525"/>
    </location>
</feature>